<dbReference type="GO" id="GO:0042273">
    <property type="term" value="P:ribosomal large subunit biogenesis"/>
    <property type="evidence" value="ECO:0007669"/>
    <property type="project" value="TreeGrafter"/>
</dbReference>
<feature type="compositionally biased region" description="Basic residues" evidence="2">
    <location>
        <begin position="1"/>
        <end position="12"/>
    </location>
</feature>
<protein>
    <submittedName>
        <fullName evidence="3">Uncharacterized protein</fullName>
    </submittedName>
</protein>
<comment type="similarity">
    <text evidence="1">Belongs to the nuclear import and ribosome assembly adapter family.</text>
</comment>
<dbReference type="AlphaFoldDB" id="A0A023FW04"/>
<dbReference type="InterPro" id="IPR011989">
    <property type="entry name" value="ARM-like"/>
</dbReference>
<organism evidence="3">
    <name type="scientific">Amblyomma parvum</name>
    <name type="common">South American tick</name>
    <dbReference type="NCBI Taxonomy" id="251391"/>
    <lineage>
        <taxon>Eukaryota</taxon>
        <taxon>Metazoa</taxon>
        <taxon>Ecdysozoa</taxon>
        <taxon>Arthropoda</taxon>
        <taxon>Chelicerata</taxon>
        <taxon>Arachnida</taxon>
        <taxon>Acari</taxon>
        <taxon>Parasitiformes</taxon>
        <taxon>Ixodida</taxon>
        <taxon>Ixodoidea</taxon>
        <taxon>Ixodidae</taxon>
        <taxon>Amblyomminae</taxon>
        <taxon>Amblyomma</taxon>
    </lineage>
</organism>
<dbReference type="InterPro" id="IPR016024">
    <property type="entry name" value="ARM-type_fold"/>
</dbReference>
<proteinExistence type="evidence at transcript level"/>
<dbReference type="Gene3D" id="1.25.10.10">
    <property type="entry name" value="Leucine-rich Repeat Variant"/>
    <property type="match status" value="1"/>
</dbReference>
<feature type="compositionally biased region" description="Polar residues" evidence="2">
    <location>
        <begin position="32"/>
        <end position="41"/>
    </location>
</feature>
<dbReference type="SUPFAM" id="SSF48371">
    <property type="entry name" value="ARM repeat"/>
    <property type="match status" value="1"/>
</dbReference>
<dbReference type="InterPro" id="IPR000225">
    <property type="entry name" value="Armadillo"/>
</dbReference>
<feature type="region of interest" description="Disordered" evidence="2">
    <location>
        <begin position="1"/>
        <end position="49"/>
    </location>
</feature>
<dbReference type="EMBL" id="GBBL01001628">
    <property type="protein sequence ID" value="JAC25692.1"/>
    <property type="molecule type" value="mRNA"/>
</dbReference>
<dbReference type="PANTHER" id="PTHR13347:SF1">
    <property type="entry name" value="HEAT REPEAT-CONTAINING PROTEIN 3"/>
    <property type="match status" value="1"/>
</dbReference>
<dbReference type="GO" id="GO:0006606">
    <property type="term" value="P:protein import into nucleus"/>
    <property type="evidence" value="ECO:0007669"/>
    <property type="project" value="TreeGrafter"/>
</dbReference>
<dbReference type="SMART" id="SM00185">
    <property type="entry name" value="ARM"/>
    <property type="match status" value="2"/>
</dbReference>
<accession>A0A023FW04</accession>
<sequence length="280" mass="30351">MGKAKTKKHASRRNNPTGMPSTRDIEEDSELQDGNVTSSSVDDLPNMLQGGNAEDRECAACIMANFAKDPATCESLLKASIIRTAAPLLLDKNRAVRHSIAGALRNISAISHEACNALIDFDVMTPLVRLLEEYNSPWQPTESQEKIDSKTEIFYEAVNLLWNLCESNETSVSVFNHKRLWTVLLPCLNVDKYGAKIATVVGQCLHTVSEDNAELAESMSDLKASSGIFQTLSQEPGMVLLQVLSAGILINITEVQKVPMASALLPVISVLANALSLPSA</sequence>
<dbReference type="GO" id="GO:0051082">
    <property type="term" value="F:unfolded protein binding"/>
    <property type="evidence" value="ECO:0007669"/>
    <property type="project" value="TreeGrafter"/>
</dbReference>
<dbReference type="InterPro" id="IPR052616">
    <property type="entry name" value="SYO1-like"/>
</dbReference>
<evidence type="ECO:0000313" key="3">
    <source>
        <dbReference type="EMBL" id="JAC25692.1"/>
    </source>
</evidence>
<reference evidence="3" key="1">
    <citation type="submission" date="2014-03" db="EMBL/GenBank/DDBJ databases">
        <title>The sialotranscriptome of Amblyomma triste, Amblyomma parvum and Amblyomma cajennense ticks, uncovered by 454-based RNA-seq.</title>
        <authorList>
            <person name="Garcia G.R."/>
            <person name="Gardinassi L.G."/>
            <person name="Ribeiro J.M."/>
            <person name="Anatrielo E."/>
            <person name="Ferreira B.R."/>
            <person name="Moreira H.N."/>
            <person name="Mafra C."/>
            <person name="Olegario M.M."/>
            <person name="Szabo P.J."/>
            <person name="Miranda-Santos I.K."/>
            <person name="Maruyama S.R."/>
        </authorList>
    </citation>
    <scope>NUCLEOTIDE SEQUENCE</scope>
    <source>
        <strain evidence="3">Araguapaz</strain>
        <tissue evidence="3">Salivary glands</tissue>
    </source>
</reference>
<name>A0A023FW04_AMBPA</name>
<dbReference type="PANTHER" id="PTHR13347">
    <property type="entry name" value="HEAT REPEAT-CONTAINING PROTEIN 3"/>
    <property type="match status" value="1"/>
</dbReference>
<evidence type="ECO:0000256" key="1">
    <source>
        <dbReference type="ARBA" id="ARBA00049983"/>
    </source>
</evidence>
<evidence type="ECO:0000256" key="2">
    <source>
        <dbReference type="SAM" id="MobiDB-lite"/>
    </source>
</evidence>